<dbReference type="CDD" id="cd00093">
    <property type="entry name" value="HTH_XRE"/>
    <property type="match status" value="1"/>
</dbReference>
<dbReference type="OrthoDB" id="1651614at2"/>
<dbReference type="Proteomes" id="UP000195305">
    <property type="component" value="Unassembled WGS sequence"/>
</dbReference>
<dbReference type="InterPro" id="IPR001387">
    <property type="entry name" value="Cro/C1-type_HTH"/>
</dbReference>
<organism evidence="3 4">
    <name type="scientific">Massilimicrobiota timonensis</name>
    <dbReference type="NCBI Taxonomy" id="1776392"/>
    <lineage>
        <taxon>Bacteria</taxon>
        <taxon>Bacillati</taxon>
        <taxon>Bacillota</taxon>
        <taxon>Erysipelotrichia</taxon>
        <taxon>Erysipelotrichales</taxon>
        <taxon>Erysipelotrichaceae</taxon>
        <taxon>Massilimicrobiota</taxon>
    </lineage>
</organism>
<dbReference type="Pfam" id="PF01381">
    <property type="entry name" value="HTH_3"/>
    <property type="match status" value="1"/>
</dbReference>
<feature type="domain" description="HTH cro/C1-type" evidence="2">
    <location>
        <begin position="23"/>
        <end position="77"/>
    </location>
</feature>
<comment type="caution">
    <text evidence="3">The sequence shown here is derived from an EMBL/GenBank/DDBJ whole genome shotgun (WGS) entry which is preliminary data.</text>
</comment>
<dbReference type="GO" id="GO:0003677">
    <property type="term" value="F:DNA binding"/>
    <property type="evidence" value="ECO:0007669"/>
    <property type="project" value="UniProtKB-KW"/>
</dbReference>
<evidence type="ECO:0000313" key="3">
    <source>
        <dbReference type="EMBL" id="OUQ36586.1"/>
    </source>
</evidence>
<evidence type="ECO:0000259" key="2">
    <source>
        <dbReference type="PROSITE" id="PS50943"/>
    </source>
</evidence>
<dbReference type="InterPro" id="IPR010982">
    <property type="entry name" value="Lambda_DNA-bd_dom_sf"/>
</dbReference>
<keyword evidence="4" id="KW-1185">Reference proteome</keyword>
<proteinExistence type="predicted"/>
<dbReference type="PANTHER" id="PTHR46558">
    <property type="entry name" value="TRACRIPTIONAL REGULATORY PROTEIN-RELATED-RELATED"/>
    <property type="match status" value="1"/>
</dbReference>
<keyword evidence="1" id="KW-0238">DNA-binding</keyword>
<dbReference type="EMBL" id="NFLJ01000001">
    <property type="protein sequence ID" value="OUQ36586.1"/>
    <property type="molecule type" value="Genomic_DNA"/>
</dbReference>
<reference evidence="3 4" key="1">
    <citation type="journal article" date="2018" name="BMC Genomics">
        <title>Whole genome sequencing and function prediction of 133 gut anaerobes isolated from chicken caecum in pure cultures.</title>
        <authorList>
            <person name="Medvecky M."/>
            <person name="Cejkova D."/>
            <person name="Polansky O."/>
            <person name="Karasova D."/>
            <person name="Kubasova T."/>
            <person name="Cizek A."/>
            <person name="Rychlik I."/>
        </authorList>
    </citation>
    <scope>NUCLEOTIDE SEQUENCE [LARGE SCALE GENOMIC DNA]</scope>
    <source>
        <strain evidence="3 4">An13</strain>
    </source>
</reference>
<dbReference type="RefSeq" id="WP_087356804.1">
    <property type="nucleotide sequence ID" value="NZ_NFLJ01000001.1"/>
</dbReference>
<dbReference type="PROSITE" id="PS50943">
    <property type="entry name" value="HTH_CROC1"/>
    <property type="match status" value="1"/>
</dbReference>
<name>A0A1Y4T318_9FIRM</name>
<dbReference type="Gene3D" id="1.10.260.40">
    <property type="entry name" value="lambda repressor-like DNA-binding domains"/>
    <property type="match status" value="1"/>
</dbReference>
<sequence length="126" mass="14375">MQDLLDVKDELVKLDYAKIGKRIQKVRKQKKLTQADLAAICDCTSNHLSAIENGVNKPSLELMVRISCSLDKSIDYFLMDSPYAYPKYKIDNEISEKLNRCTSQMLCIVNDILDSLLSNIQTKNDE</sequence>
<dbReference type="AlphaFoldDB" id="A0A1Y4T318"/>
<accession>A0A1Y4T318</accession>
<dbReference type="SUPFAM" id="SSF47413">
    <property type="entry name" value="lambda repressor-like DNA-binding domains"/>
    <property type="match status" value="1"/>
</dbReference>
<evidence type="ECO:0000256" key="1">
    <source>
        <dbReference type="ARBA" id="ARBA00023125"/>
    </source>
</evidence>
<dbReference type="PANTHER" id="PTHR46558:SF4">
    <property type="entry name" value="DNA-BIDING PHAGE PROTEIN"/>
    <property type="match status" value="1"/>
</dbReference>
<protein>
    <recommendedName>
        <fullName evidence="2">HTH cro/C1-type domain-containing protein</fullName>
    </recommendedName>
</protein>
<gene>
    <name evidence="3" type="ORF">B5E75_00150</name>
</gene>
<dbReference type="SMART" id="SM00530">
    <property type="entry name" value="HTH_XRE"/>
    <property type="match status" value="1"/>
</dbReference>
<evidence type="ECO:0000313" key="4">
    <source>
        <dbReference type="Proteomes" id="UP000195305"/>
    </source>
</evidence>